<reference evidence="2 3" key="1">
    <citation type="submission" date="2019-06" db="EMBL/GenBank/DDBJ databases">
        <title>Sequencing the genomes of 1000 actinobacteria strains.</title>
        <authorList>
            <person name="Klenk H.-P."/>
        </authorList>
    </citation>
    <scope>NUCLEOTIDE SEQUENCE [LARGE SCALE GENOMIC DNA]</scope>
    <source>
        <strain evidence="2 3">DSM 44819</strain>
    </source>
</reference>
<organism evidence="2 3">
    <name type="scientific">Salinispora arenicola</name>
    <dbReference type="NCBI Taxonomy" id="168697"/>
    <lineage>
        <taxon>Bacteria</taxon>
        <taxon>Bacillati</taxon>
        <taxon>Actinomycetota</taxon>
        <taxon>Actinomycetes</taxon>
        <taxon>Micromonosporales</taxon>
        <taxon>Micromonosporaceae</taxon>
        <taxon>Salinispora</taxon>
    </lineage>
</organism>
<dbReference type="InterPro" id="IPR036736">
    <property type="entry name" value="ACP-like_sf"/>
</dbReference>
<gene>
    <name evidence="2" type="ORF">FB564_0192</name>
    <name evidence="1" type="ORF">Sar04_31460</name>
</gene>
<dbReference type="AlphaFoldDB" id="A0A542XH93"/>
<dbReference type="Gene3D" id="1.10.1200.10">
    <property type="entry name" value="ACP-like"/>
    <property type="match status" value="1"/>
</dbReference>
<comment type="caution">
    <text evidence="2">The sequence shown here is derived from an EMBL/GenBank/DDBJ whole genome shotgun (WGS) entry which is preliminary data.</text>
</comment>
<dbReference type="SUPFAM" id="SSF47336">
    <property type="entry name" value="ACP-like"/>
    <property type="match status" value="1"/>
</dbReference>
<evidence type="ECO:0000313" key="2">
    <source>
        <dbReference type="EMBL" id="TQL35167.1"/>
    </source>
</evidence>
<dbReference type="RefSeq" id="WP_016811280.1">
    <property type="nucleotide sequence ID" value="NZ_BOQM01000023.1"/>
</dbReference>
<keyword evidence="4" id="KW-1185">Reference proteome</keyword>
<dbReference type="EMBL" id="BOQM01000023">
    <property type="protein sequence ID" value="GIM86410.1"/>
    <property type="molecule type" value="Genomic_DNA"/>
</dbReference>
<proteinExistence type="predicted"/>
<accession>A0A542XH93</accession>
<evidence type="ECO:0000313" key="4">
    <source>
        <dbReference type="Proteomes" id="UP000677457"/>
    </source>
</evidence>
<sequence length="82" mass="9249">MSTDLREFVVSALRDMKFDVESATDETPLGDGGLELESLSLAELVMQLDKFGVEFSDEEMEKLTDLNLGEFTEEVNRRAETK</sequence>
<reference evidence="1 4" key="2">
    <citation type="submission" date="2021-03" db="EMBL/GenBank/DDBJ databases">
        <title>Whole genome shotgun sequence of Salinispora arenicola NBRC 105043.</title>
        <authorList>
            <person name="Komaki H."/>
            <person name="Tamura T."/>
        </authorList>
    </citation>
    <scope>NUCLEOTIDE SEQUENCE [LARGE SCALE GENOMIC DNA]</scope>
    <source>
        <strain evidence="1 4">NBRC 105043</strain>
    </source>
</reference>
<evidence type="ECO:0000313" key="1">
    <source>
        <dbReference type="EMBL" id="GIM86410.1"/>
    </source>
</evidence>
<protein>
    <submittedName>
        <fullName evidence="2">Acyl carrier protein</fullName>
    </submittedName>
</protein>
<dbReference type="GeneID" id="93769559"/>
<name>A0A542XH93_SALAC</name>
<dbReference type="EMBL" id="VFOL01000001">
    <property type="protein sequence ID" value="TQL35167.1"/>
    <property type="molecule type" value="Genomic_DNA"/>
</dbReference>
<dbReference type="Proteomes" id="UP000677457">
    <property type="component" value="Unassembled WGS sequence"/>
</dbReference>
<evidence type="ECO:0000313" key="3">
    <source>
        <dbReference type="Proteomes" id="UP000315983"/>
    </source>
</evidence>
<dbReference type="Proteomes" id="UP000315983">
    <property type="component" value="Unassembled WGS sequence"/>
</dbReference>